<dbReference type="PANTHER" id="PTHR11328">
    <property type="entry name" value="MAJOR FACILITATOR SUPERFAMILY DOMAIN-CONTAINING PROTEIN"/>
    <property type="match status" value="1"/>
</dbReference>
<evidence type="ECO:0000313" key="9">
    <source>
        <dbReference type="Proteomes" id="UP000461585"/>
    </source>
</evidence>
<evidence type="ECO:0000256" key="5">
    <source>
        <dbReference type="ARBA" id="ARBA00022989"/>
    </source>
</evidence>
<dbReference type="PANTHER" id="PTHR11328:SF24">
    <property type="entry name" value="MAJOR FACILITATOR SUPERFAMILY (MFS) PROFILE DOMAIN-CONTAINING PROTEIN"/>
    <property type="match status" value="1"/>
</dbReference>
<reference evidence="8 9" key="1">
    <citation type="submission" date="2020-01" db="EMBL/GenBank/DDBJ databases">
        <title>Anaeroalcalibacter tamaniensis gen. nov., sp. nov., moderately halophilic strictly anaerobic fermenter bacterium from mud volcano of Taman peninsula.</title>
        <authorList>
            <person name="Frolova A."/>
            <person name="Merkel A.Y."/>
            <person name="Slobodkin A.I."/>
        </authorList>
    </citation>
    <scope>NUCLEOTIDE SEQUENCE [LARGE SCALE GENOMIC DNA]</scope>
    <source>
        <strain evidence="8 9">F-3ap</strain>
    </source>
</reference>
<feature type="transmembrane region" description="Helical" evidence="7">
    <location>
        <begin position="118"/>
        <end position="134"/>
    </location>
</feature>
<protein>
    <recommendedName>
        <fullName evidence="10">Na+/melibiose symporter</fullName>
    </recommendedName>
</protein>
<dbReference type="GO" id="GO:0008643">
    <property type="term" value="P:carbohydrate transport"/>
    <property type="evidence" value="ECO:0007669"/>
    <property type="project" value="InterPro"/>
</dbReference>
<dbReference type="Proteomes" id="UP000461585">
    <property type="component" value="Unassembled WGS sequence"/>
</dbReference>
<dbReference type="InterPro" id="IPR036259">
    <property type="entry name" value="MFS_trans_sf"/>
</dbReference>
<keyword evidence="2" id="KW-0813">Transport</keyword>
<feature type="transmembrane region" description="Helical" evidence="7">
    <location>
        <begin position="341"/>
        <end position="369"/>
    </location>
</feature>
<dbReference type="Pfam" id="PF13347">
    <property type="entry name" value="MFS_2"/>
    <property type="match status" value="1"/>
</dbReference>
<keyword evidence="5 7" id="KW-1133">Transmembrane helix</keyword>
<evidence type="ECO:0000313" key="8">
    <source>
        <dbReference type="EMBL" id="NDL66942.1"/>
    </source>
</evidence>
<dbReference type="InterPro" id="IPR018043">
    <property type="entry name" value="Na/Gal_symport_CS"/>
</dbReference>
<evidence type="ECO:0008006" key="10">
    <source>
        <dbReference type="Google" id="ProtNLM"/>
    </source>
</evidence>
<dbReference type="InterPro" id="IPR039672">
    <property type="entry name" value="MFS_2"/>
</dbReference>
<feature type="transmembrane region" description="Helical" evidence="7">
    <location>
        <begin position="155"/>
        <end position="176"/>
    </location>
</feature>
<keyword evidence="6 7" id="KW-0472">Membrane</keyword>
<comment type="subcellular location">
    <subcellularLocation>
        <location evidence="1">Cell membrane</location>
        <topology evidence="1">Multi-pass membrane protein</topology>
    </subcellularLocation>
</comment>
<sequence length="488" mass="54107">MENANTVQQSRYHRAKLWQIGLFTLNNTATNVAMLSMMFYAFFTQNVLGLSAAVVGTIAMAMRIFDGVTDPVIGFVMDRTDGKFGKFRPFMLAGNVILFITILLIFRTDVEKGQSWKYLYTTVLYVLYIIGYTFQTAVTKGAQAVLTNDPAQRPVFTFFDAIYNTVLFNVGTWFIFTFMGPRYAKNVIDPSLWHDVTLIFMLISFGMTILAIIGIWRKDRTEFFGMGTHAPKIRIADSLEVIKNNRPLQMLVVAASTDKLANVAVRGALVYFFSNILYSTALQGKYSLWAIIPTLIATFVGVRMASKGGIKKSFTLFTLMGTVMLVAMLVLTPILRADSSVAVPVTVIVLLVLMAIQVSVSQLAGNIVIPMIADCSDYETYRTGRFMPGLMGTLFSFVDKLISSFATFIIGVGIAFAGYGGTIIEPNSVVNGRFEGVILFIIFGLPLLGHLASLLAMKFYELDDKRMAEIKQAIWEKKQKAMAGTAEQ</sequence>
<dbReference type="GO" id="GO:0005886">
    <property type="term" value="C:plasma membrane"/>
    <property type="evidence" value="ECO:0007669"/>
    <property type="project" value="UniProtKB-SubCell"/>
</dbReference>
<dbReference type="Gene3D" id="1.20.1250.20">
    <property type="entry name" value="MFS general substrate transporter like domains"/>
    <property type="match status" value="1"/>
</dbReference>
<feature type="transmembrane region" description="Helical" evidence="7">
    <location>
        <begin position="260"/>
        <end position="280"/>
    </location>
</feature>
<gene>
    <name evidence="8" type="ORF">GXN74_04160</name>
</gene>
<feature type="transmembrane region" description="Helical" evidence="7">
    <location>
        <begin position="87"/>
        <end position="106"/>
    </location>
</feature>
<organism evidence="8 9">
    <name type="scientific">Anaerotalea alkaliphila</name>
    <dbReference type="NCBI Taxonomy" id="2662126"/>
    <lineage>
        <taxon>Bacteria</taxon>
        <taxon>Bacillati</taxon>
        <taxon>Bacillota</taxon>
        <taxon>Clostridia</taxon>
        <taxon>Eubacteriales</taxon>
        <taxon>Anaerotalea</taxon>
    </lineage>
</organism>
<dbReference type="EMBL" id="JAAEEH010000007">
    <property type="protein sequence ID" value="NDL66942.1"/>
    <property type="molecule type" value="Genomic_DNA"/>
</dbReference>
<comment type="caution">
    <text evidence="8">The sequence shown here is derived from an EMBL/GenBank/DDBJ whole genome shotgun (WGS) entry which is preliminary data.</text>
</comment>
<keyword evidence="9" id="KW-1185">Reference proteome</keyword>
<dbReference type="AlphaFoldDB" id="A0A7X5HUK7"/>
<keyword evidence="3" id="KW-1003">Cell membrane</keyword>
<dbReference type="PROSITE" id="PS00872">
    <property type="entry name" value="NA_GALACTOSIDE_SYMP"/>
    <property type="match status" value="1"/>
</dbReference>
<feature type="transmembrane region" description="Helical" evidence="7">
    <location>
        <begin position="196"/>
        <end position="216"/>
    </location>
</feature>
<dbReference type="GO" id="GO:0015293">
    <property type="term" value="F:symporter activity"/>
    <property type="evidence" value="ECO:0007669"/>
    <property type="project" value="InterPro"/>
</dbReference>
<evidence type="ECO:0000256" key="7">
    <source>
        <dbReference type="SAM" id="Phobius"/>
    </source>
</evidence>
<evidence type="ECO:0000256" key="4">
    <source>
        <dbReference type="ARBA" id="ARBA00022692"/>
    </source>
</evidence>
<evidence type="ECO:0000256" key="6">
    <source>
        <dbReference type="ARBA" id="ARBA00023136"/>
    </source>
</evidence>
<evidence type="ECO:0000256" key="2">
    <source>
        <dbReference type="ARBA" id="ARBA00022448"/>
    </source>
</evidence>
<feature type="transmembrane region" description="Helical" evidence="7">
    <location>
        <begin position="286"/>
        <end position="302"/>
    </location>
</feature>
<feature type="transmembrane region" description="Helical" evidence="7">
    <location>
        <begin position="314"/>
        <end position="335"/>
    </location>
</feature>
<dbReference type="SUPFAM" id="SSF103473">
    <property type="entry name" value="MFS general substrate transporter"/>
    <property type="match status" value="1"/>
</dbReference>
<dbReference type="RefSeq" id="WP_162369667.1">
    <property type="nucleotide sequence ID" value="NZ_JAAEEH010000007.1"/>
</dbReference>
<feature type="transmembrane region" description="Helical" evidence="7">
    <location>
        <begin position="390"/>
        <end position="417"/>
    </location>
</feature>
<feature type="transmembrane region" description="Helical" evidence="7">
    <location>
        <begin position="20"/>
        <end position="42"/>
    </location>
</feature>
<proteinExistence type="predicted"/>
<evidence type="ECO:0000256" key="1">
    <source>
        <dbReference type="ARBA" id="ARBA00004651"/>
    </source>
</evidence>
<feature type="transmembrane region" description="Helical" evidence="7">
    <location>
        <begin position="48"/>
        <end position="66"/>
    </location>
</feature>
<feature type="transmembrane region" description="Helical" evidence="7">
    <location>
        <begin position="437"/>
        <end position="457"/>
    </location>
</feature>
<evidence type="ECO:0000256" key="3">
    <source>
        <dbReference type="ARBA" id="ARBA00022475"/>
    </source>
</evidence>
<accession>A0A7X5HUK7</accession>
<keyword evidence="4 7" id="KW-0812">Transmembrane</keyword>
<name>A0A7X5HUK7_9FIRM</name>
<dbReference type="GO" id="GO:0006814">
    <property type="term" value="P:sodium ion transport"/>
    <property type="evidence" value="ECO:0007669"/>
    <property type="project" value="InterPro"/>
</dbReference>